<proteinExistence type="predicted"/>
<sequence>MVKASRFVLGTIEQNPLQSGVEEESRYKSLLAISVLLGHGTEDPFVDCVSRPPGASDTGRHRHADRVEEHVKVNNKGVGSRSLRGLMRWCSFYGLQLGNKAR</sequence>
<dbReference type="EMBL" id="VIFY01000082">
    <property type="protein sequence ID" value="TQB71396.1"/>
    <property type="molecule type" value="Genomic_DNA"/>
</dbReference>
<name>A0A507QRQ2_MONPU</name>
<accession>A0A507QRQ2</accession>
<evidence type="ECO:0000313" key="2">
    <source>
        <dbReference type="Proteomes" id="UP000319663"/>
    </source>
</evidence>
<comment type="caution">
    <text evidence="1">The sequence shown here is derived from an EMBL/GenBank/DDBJ whole genome shotgun (WGS) entry which is preliminary data.</text>
</comment>
<reference evidence="1 2" key="1">
    <citation type="submission" date="2019-06" db="EMBL/GenBank/DDBJ databases">
        <title>Wine fermentation using esterase from Monascus purpureus.</title>
        <authorList>
            <person name="Geng C."/>
            <person name="Zhang Y."/>
        </authorList>
    </citation>
    <scope>NUCLEOTIDE SEQUENCE [LARGE SCALE GENOMIC DNA]</scope>
    <source>
        <strain evidence="1">HQ1</strain>
    </source>
</reference>
<dbReference type="AlphaFoldDB" id="A0A507QRQ2"/>
<protein>
    <submittedName>
        <fullName evidence="1">Uncharacterized protein</fullName>
    </submittedName>
</protein>
<gene>
    <name evidence="1" type="ORF">MPDQ_007608</name>
</gene>
<evidence type="ECO:0000313" key="1">
    <source>
        <dbReference type="EMBL" id="TQB71396.1"/>
    </source>
</evidence>
<keyword evidence="2" id="KW-1185">Reference proteome</keyword>
<dbReference type="Proteomes" id="UP000319663">
    <property type="component" value="Unassembled WGS sequence"/>
</dbReference>
<organism evidence="1 2">
    <name type="scientific">Monascus purpureus</name>
    <name type="common">Red mold</name>
    <name type="synonym">Monascus anka</name>
    <dbReference type="NCBI Taxonomy" id="5098"/>
    <lineage>
        <taxon>Eukaryota</taxon>
        <taxon>Fungi</taxon>
        <taxon>Dikarya</taxon>
        <taxon>Ascomycota</taxon>
        <taxon>Pezizomycotina</taxon>
        <taxon>Eurotiomycetes</taxon>
        <taxon>Eurotiomycetidae</taxon>
        <taxon>Eurotiales</taxon>
        <taxon>Aspergillaceae</taxon>
        <taxon>Monascus</taxon>
    </lineage>
</organism>